<feature type="domain" description="EamA" evidence="8">
    <location>
        <begin position="186"/>
        <end position="324"/>
    </location>
</feature>
<feature type="transmembrane region" description="Helical" evidence="6">
    <location>
        <begin position="184"/>
        <end position="204"/>
    </location>
</feature>
<feature type="transmembrane region" description="Helical" evidence="6">
    <location>
        <begin position="280"/>
        <end position="301"/>
    </location>
</feature>
<feature type="domain" description="EamA" evidence="8">
    <location>
        <begin position="37"/>
        <end position="156"/>
    </location>
</feature>
<feature type="compositionally biased region" description="Polar residues" evidence="7">
    <location>
        <begin position="336"/>
        <end position="355"/>
    </location>
</feature>
<feature type="transmembrane region" description="Helical" evidence="6">
    <location>
        <begin position="140"/>
        <end position="160"/>
    </location>
</feature>
<dbReference type="SUPFAM" id="SSF103481">
    <property type="entry name" value="Multidrug resistance efflux transporter EmrE"/>
    <property type="match status" value="2"/>
</dbReference>
<feature type="transmembrane region" description="Helical" evidence="6">
    <location>
        <begin position="45"/>
        <end position="67"/>
    </location>
</feature>
<proteinExistence type="inferred from homology"/>
<evidence type="ECO:0000256" key="4">
    <source>
        <dbReference type="ARBA" id="ARBA00022989"/>
    </source>
</evidence>
<keyword evidence="3 6" id="KW-0812">Transmembrane</keyword>
<comment type="caution">
    <text evidence="9">The sequence shown here is derived from an EMBL/GenBank/DDBJ whole genome shotgun (WGS) entry which is preliminary data.</text>
</comment>
<feature type="transmembrane region" description="Helical" evidence="6">
    <location>
        <begin position="250"/>
        <end position="273"/>
    </location>
</feature>
<organism evidence="9 10">
    <name type="scientific">Acacia crassicarpa</name>
    <name type="common">northern wattle</name>
    <dbReference type="NCBI Taxonomy" id="499986"/>
    <lineage>
        <taxon>Eukaryota</taxon>
        <taxon>Viridiplantae</taxon>
        <taxon>Streptophyta</taxon>
        <taxon>Embryophyta</taxon>
        <taxon>Tracheophyta</taxon>
        <taxon>Spermatophyta</taxon>
        <taxon>Magnoliopsida</taxon>
        <taxon>eudicotyledons</taxon>
        <taxon>Gunneridae</taxon>
        <taxon>Pentapetalae</taxon>
        <taxon>rosids</taxon>
        <taxon>fabids</taxon>
        <taxon>Fabales</taxon>
        <taxon>Fabaceae</taxon>
        <taxon>Caesalpinioideae</taxon>
        <taxon>mimosoid clade</taxon>
        <taxon>Acacieae</taxon>
        <taxon>Acacia</taxon>
    </lineage>
</organism>
<evidence type="ECO:0000256" key="7">
    <source>
        <dbReference type="SAM" id="MobiDB-lite"/>
    </source>
</evidence>
<feature type="transmembrane region" description="Helical" evidence="6">
    <location>
        <begin position="79"/>
        <end position="100"/>
    </location>
</feature>
<evidence type="ECO:0000313" key="10">
    <source>
        <dbReference type="Proteomes" id="UP001293593"/>
    </source>
</evidence>
<dbReference type="InterPro" id="IPR030184">
    <property type="entry name" value="WAT1-related"/>
</dbReference>
<keyword evidence="5 6" id="KW-0472">Membrane</keyword>
<keyword evidence="4 6" id="KW-1133">Transmembrane helix</keyword>
<name>A0AAE1N1V3_9FABA</name>
<dbReference type="GO" id="GO:0022857">
    <property type="term" value="F:transmembrane transporter activity"/>
    <property type="evidence" value="ECO:0007669"/>
    <property type="project" value="InterPro"/>
</dbReference>
<comment type="subcellular location">
    <subcellularLocation>
        <location evidence="1 6">Membrane</location>
        <topology evidence="1 6">Multi-pass membrane protein</topology>
    </subcellularLocation>
</comment>
<feature type="region of interest" description="Disordered" evidence="7">
    <location>
        <begin position="336"/>
        <end position="374"/>
    </location>
</feature>
<gene>
    <name evidence="9" type="ORF">QN277_012776</name>
</gene>
<evidence type="ECO:0000256" key="1">
    <source>
        <dbReference type="ARBA" id="ARBA00004141"/>
    </source>
</evidence>
<feature type="transmembrane region" description="Helical" evidence="6">
    <location>
        <begin position="20"/>
        <end position="39"/>
    </location>
</feature>
<comment type="similarity">
    <text evidence="2 6">Belongs to the drug/metabolite transporter (DMT) superfamily. Plant drug/metabolite exporter (P-DME) (TC 2.A.7.4) family.</text>
</comment>
<dbReference type="EMBL" id="JAWXYG010000002">
    <property type="protein sequence ID" value="KAK4281257.1"/>
    <property type="molecule type" value="Genomic_DNA"/>
</dbReference>
<sequence>MSQRESAFLLICKKYKPHILMASVQGAVTLLYFLIEASINKGMNLHVFVTYRHALGGIVVLPFAYVLERKSRPKMTVAIFMELFLLSLIGVSLTLNMYFASLKYTSPSFVTSMVNTISALTFIIAVVLRLEAVDIKNPRGVAKILGTLLSLAGALTMALYKGHAIPNLKAAPILIRGQSAHTNWIKGPILTVASCISWSVFYIVQAFTVKKYPAQLSLTAWINCIGAVQSAAFAVIVEHKLHAWFITSRIELYCILYAGIVSCGLSIFVQFWAMDQKGPVFVTMFNPLGTVLVSVLAYLVMGEQLHMGSILGGVIVIMGLYLLLWGKEKDQDYKSRQLSSSTYEQNESRTQIETSRQTEKLSSEQDIAANDEIL</sequence>
<dbReference type="Proteomes" id="UP001293593">
    <property type="component" value="Unassembled WGS sequence"/>
</dbReference>
<feature type="transmembrane region" description="Helical" evidence="6">
    <location>
        <begin position="216"/>
        <end position="238"/>
    </location>
</feature>
<feature type="transmembrane region" description="Helical" evidence="6">
    <location>
        <begin position="307"/>
        <end position="326"/>
    </location>
</feature>
<dbReference type="AlphaFoldDB" id="A0AAE1N1V3"/>
<dbReference type="GO" id="GO:0016020">
    <property type="term" value="C:membrane"/>
    <property type="evidence" value="ECO:0007669"/>
    <property type="project" value="UniProtKB-SubCell"/>
</dbReference>
<protein>
    <recommendedName>
        <fullName evidence="6">WAT1-related protein</fullName>
    </recommendedName>
</protein>
<accession>A0AAE1N1V3</accession>
<evidence type="ECO:0000313" key="9">
    <source>
        <dbReference type="EMBL" id="KAK4281257.1"/>
    </source>
</evidence>
<dbReference type="Pfam" id="PF00892">
    <property type="entry name" value="EamA"/>
    <property type="match status" value="2"/>
</dbReference>
<reference evidence="9" key="1">
    <citation type="submission" date="2023-10" db="EMBL/GenBank/DDBJ databases">
        <title>Chromosome-level genome of the transformable northern wattle, Acacia crassicarpa.</title>
        <authorList>
            <person name="Massaro I."/>
            <person name="Sinha N.R."/>
            <person name="Poethig S."/>
            <person name="Leichty A.R."/>
        </authorList>
    </citation>
    <scope>NUCLEOTIDE SEQUENCE</scope>
    <source>
        <strain evidence="9">Acra3RX</strain>
        <tissue evidence="9">Leaf</tissue>
    </source>
</reference>
<evidence type="ECO:0000259" key="8">
    <source>
        <dbReference type="Pfam" id="PF00892"/>
    </source>
</evidence>
<dbReference type="InterPro" id="IPR000620">
    <property type="entry name" value="EamA_dom"/>
</dbReference>
<evidence type="ECO:0000256" key="3">
    <source>
        <dbReference type="ARBA" id="ARBA00022692"/>
    </source>
</evidence>
<feature type="transmembrane region" description="Helical" evidence="6">
    <location>
        <begin position="106"/>
        <end position="128"/>
    </location>
</feature>
<evidence type="ECO:0000256" key="5">
    <source>
        <dbReference type="ARBA" id="ARBA00023136"/>
    </source>
</evidence>
<dbReference type="InterPro" id="IPR037185">
    <property type="entry name" value="EmrE-like"/>
</dbReference>
<dbReference type="PANTHER" id="PTHR31218">
    <property type="entry name" value="WAT1-RELATED PROTEIN"/>
    <property type="match status" value="1"/>
</dbReference>
<keyword evidence="10" id="KW-1185">Reference proteome</keyword>
<evidence type="ECO:0000256" key="6">
    <source>
        <dbReference type="RuleBase" id="RU363077"/>
    </source>
</evidence>
<evidence type="ECO:0000256" key="2">
    <source>
        <dbReference type="ARBA" id="ARBA00007635"/>
    </source>
</evidence>